<dbReference type="GeneID" id="29069154"/>
<dbReference type="OrthoDB" id="17943at10239"/>
<evidence type="ECO:0000313" key="1">
    <source>
        <dbReference type="EMBL" id="ANZ49114.1"/>
    </source>
</evidence>
<accession>A0A1B2ID18</accession>
<name>A0A1B2ID18_9CAUD</name>
<gene>
    <name evidence="1" type="ORF">HUXLEY_32</name>
</gene>
<dbReference type="RefSeq" id="YP_009293000.1">
    <property type="nucleotide sequence ID" value="NC_031127.1"/>
</dbReference>
<evidence type="ECO:0000313" key="2">
    <source>
        <dbReference type="Proteomes" id="UP000203302"/>
    </source>
</evidence>
<dbReference type="Proteomes" id="UP000203302">
    <property type="component" value="Segment"/>
</dbReference>
<protein>
    <submittedName>
        <fullName evidence="1">Uncharacterized protein</fullName>
    </submittedName>
</protein>
<dbReference type="KEGG" id="vg:29069154"/>
<organism evidence="1 2">
    <name type="scientific">Erwinia phage vB_EamM_Huxley</name>
    <dbReference type="NCBI Taxonomy" id="1883373"/>
    <lineage>
        <taxon>Viruses</taxon>
        <taxon>Duplodnaviria</taxon>
        <taxon>Heunggongvirae</taxon>
        <taxon>Uroviricota</taxon>
        <taxon>Caudoviricetes</taxon>
        <taxon>Chimalliviridae</taxon>
        <taxon>Machinavirus</taxon>
        <taxon>Machinavirus machina</taxon>
    </lineage>
</organism>
<proteinExistence type="predicted"/>
<reference evidence="2" key="1">
    <citation type="submission" date="2016-06" db="EMBL/GenBank/DDBJ databases">
        <authorList>
            <person name="Berg J.A."/>
            <person name="Grossarth S.E."/>
            <person name="Jarvis T.M."/>
            <person name="Merrill B.D."/>
            <person name="Breakwell D.P."/>
            <person name="Hope S."/>
            <person name="Grose J.H."/>
        </authorList>
    </citation>
    <scope>NUCLEOTIDE SEQUENCE [LARGE SCALE GENOMIC DNA]</scope>
</reference>
<sequence>MVYKVVAYHTWSMHLGVVEYLTGSEAFSELVTRTVESFPKMKIALPVGPLEEDAIFAALHNTMPSYLQAFMLTMTRAEESHVKSFLKSLDKEYRRWKFGTEMDSGSVDGVLEDLVPLIKLYKANNAEGATVTKTLLDYSVETLAQFFAGAIVEEFREAVDMFLTCHCGKVQSLSVVLNFPQCQYNLMDMRLLIDVSEE</sequence>
<dbReference type="EMBL" id="KX397368">
    <property type="protein sequence ID" value="ANZ49114.1"/>
    <property type="molecule type" value="Genomic_DNA"/>
</dbReference>